<dbReference type="Proteomes" id="UP000011693">
    <property type="component" value="Unassembled WGS sequence"/>
</dbReference>
<comment type="caution">
    <text evidence="2">The sequence shown here is derived from an EMBL/GenBank/DDBJ whole genome shotgun (WGS) entry which is preliminary data.</text>
</comment>
<evidence type="ECO:0000313" key="2">
    <source>
        <dbReference type="EMBL" id="ELZ01556.1"/>
    </source>
</evidence>
<dbReference type="PANTHER" id="PTHR42912">
    <property type="entry name" value="METHYLTRANSFERASE"/>
    <property type="match status" value="1"/>
</dbReference>
<dbReference type="RefSeq" id="WP_006166848.1">
    <property type="nucleotide sequence ID" value="NZ_AOIN01000044.1"/>
</dbReference>
<dbReference type="SUPFAM" id="SSF53335">
    <property type="entry name" value="S-adenosyl-L-methionine-dependent methyltransferases"/>
    <property type="match status" value="1"/>
</dbReference>
<protein>
    <submittedName>
        <fullName evidence="2">Methyltransferase type 11</fullName>
    </submittedName>
</protein>
<accession>M0AS87</accession>
<gene>
    <name evidence="2" type="ORF">C482_07269</name>
</gene>
<dbReference type="CDD" id="cd02440">
    <property type="entry name" value="AdoMet_MTases"/>
    <property type="match status" value="1"/>
</dbReference>
<evidence type="ECO:0000259" key="1">
    <source>
        <dbReference type="Pfam" id="PF08241"/>
    </source>
</evidence>
<dbReference type="GO" id="GO:0008757">
    <property type="term" value="F:S-adenosylmethionine-dependent methyltransferase activity"/>
    <property type="evidence" value="ECO:0007669"/>
    <property type="project" value="InterPro"/>
</dbReference>
<dbReference type="GO" id="GO:0032259">
    <property type="term" value="P:methylation"/>
    <property type="evidence" value="ECO:0007669"/>
    <property type="project" value="UniProtKB-KW"/>
</dbReference>
<proteinExistence type="predicted"/>
<keyword evidence="2" id="KW-0489">Methyltransferase</keyword>
<keyword evidence="3" id="KW-1185">Reference proteome</keyword>
<keyword evidence="2" id="KW-0808">Transferase</keyword>
<dbReference type="PATRIC" id="fig|1227492.4.peg.1414"/>
<reference evidence="2 3" key="1">
    <citation type="journal article" date="2014" name="PLoS Genet.">
        <title>Phylogenetically driven sequencing of extremely halophilic archaea reveals strategies for static and dynamic osmo-response.</title>
        <authorList>
            <person name="Becker E.A."/>
            <person name="Seitzer P.M."/>
            <person name="Tritt A."/>
            <person name="Larsen D."/>
            <person name="Krusor M."/>
            <person name="Yao A.I."/>
            <person name="Wu D."/>
            <person name="Madern D."/>
            <person name="Eisen J.A."/>
            <person name="Darling A.E."/>
            <person name="Facciotti M.T."/>
        </authorList>
    </citation>
    <scope>NUCLEOTIDE SEQUENCE [LARGE SCALE GENOMIC DNA]</scope>
    <source>
        <strain evidence="2 3">JCM 10990</strain>
    </source>
</reference>
<dbReference type="STRING" id="1227492.C482_07269"/>
<dbReference type="EMBL" id="AOIN01000044">
    <property type="protein sequence ID" value="ELZ01556.1"/>
    <property type="molecule type" value="Genomic_DNA"/>
</dbReference>
<sequence length="219" mass="23875">MVDKHVVRRSYDDIAAAYAAERAMGERGAERAALATVLESLPAGGRVLDVGCGQGTPVLSAVVDEVVDEDRTERVCDAIGVDISRTLLEFATDTVPTASLAQGDMTRLPIRADCVDAGIVLHSIVHLPLAEHQTCLDELARVLRPDGRVLVSEGISEWQGSNPDWLDSGSEMQWHMAGADATREQLRDAGFTIVDEWGATERFADQDERWQYLVAELDT</sequence>
<feature type="domain" description="Methyltransferase type 11" evidence="1">
    <location>
        <begin position="48"/>
        <end position="150"/>
    </location>
</feature>
<dbReference type="Gene3D" id="3.40.50.150">
    <property type="entry name" value="Vaccinia Virus protein VP39"/>
    <property type="match status" value="1"/>
</dbReference>
<evidence type="ECO:0000313" key="3">
    <source>
        <dbReference type="Proteomes" id="UP000011693"/>
    </source>
</evidence>
<dbReference type="Pfam" id="PF08241">
    <property type="entry name" value="Methyltransf_11"/>
    <property type="match status" value="1"/>
</dbReference>
<dbReference type="InterPro" id="IPR029063">
    <property type="entry name" value="SAM-dependent_MTases_sf"/>
</dbReference>
<organism evidence="2 3">
    <name type="scientific">Natrialba chahannaoensis JCM 10990</name>
    <dbReference type="NCBI Taxonomy" id="1227492"/>
    <lineage>
        <taxon>Archaea</taxon>
        <taxon>Methanobacteriati</taxon>
        <taxon>Methanobacteriota</taxon>
        <taxon>Stenosarchaea group</taxon>
        <taxon>Halobacteria</taxon>
        <taxon>Halobacteriales</taxon>
        <taxon>Natrialbaceae</taxon>
        <taxon>Natrialba</taxon>
    </lineage>
</organism>
<dbReference type="InterPro" id="IPR050508">
    <property type="entry name" value="Methyltransf_Superfamily"/>
</dbReference>
<dbReference type="InterPro" id="IPR013216">
    <property type="entry name" value="Methyltransf_11"/>
</dbReference>
<dbReference type="AlphaFoldDB" id="M0AS87"/>
<name>M0AS87_9EURY</name>
<dbReference type="OrthoDB" id="8915at2157"/>